<comment type="caution">
    <text evidence="1">The sequence shown here is derived from an EMBL/GenBank/DDBJ whole genome shotgun (WGS) entry which is preliminary data.</text>
</comment>
<organism evidence="1 2">
    <name type="scientific">Cystoisospora suis</name>
    <dbReference type="NCBI Taxonomy" id="483139"/>
    <lineage>
        <taxon>Eukaryota</taxon>
        <taxon>Sar</taxon>
        <taxon>Alveolata</taxon>
        <taxon>Apicomplexa</taxon>
        <taxon>Conoidasida</taxon>
        <taxon>Coccidia</taxon>
        <taxon>Eucoccidiorida</taxon>
        <taxon>Eimeriorina</taxon>
        <taxon>Sarcocystidae</taxon>
        <taxon>Cystoisospora</taxon>
    </lineage>
</organism>
<dbReference type="GeneID" id="94424025"/>
<dbReference type="RefSeq" id="XP_067927224.1">
    <property type="nucleotide sequence ID" value="XM_068060814.1"/>
</dbReference>
<keyword evidence="2" id="KW-1185">Reference proteome</keyword>
<gene>
    <name evidence="1" type="ORF">CSUI_000580</name>
</gene>
<evidence type="ECO:0000313" key="2">
    <source>
        <dbReference type="Proteomes" id="UP000221165"/>
    </source>
</evidence>
<dbReference type="VEuPathDB" id="ToxoDB:CSUI_000580"/>
<protein>
    <submittedName>
        <fullName evidence="1">Uncharacterized protein</fullName>
    </submittedName>
</protein>
<dbReference type="EMBL" id="MIGC01000218">
    <property type="protein sequence ID" value="PHJ25578.1"/>
    <property type="molecule type" value="Genomic_DNA"/>
</dbReference>
<dbReference type="AlphaFoldDB" id="A0A2C6LF01"/>
<evidence type="ECO:0000313" key="1">
    <source>
        <dbReference type="EMBL" id="PHJ25578.1"/>
    </source>
</evidence>
<name>A0A2C6LF01_9APIC</name>
<proteinExistence type="predicted"/>
<sequence>MCAQGTVRSVACGDGNKLPQRGVVARSLLQSSFFSQTQSGRLPRLKVSLSRRLCRSSSPLVDTLADPDRGSLNGPVCHSRWNSVQPTDTTDVCHRLQTGMCLCHNRPRKNHLLQMTHPSECGFHLKARHSSQSAAECTRTHGFSSPTPCLLDRTSSCTSAGRILAREDRRPFLVGGAVILVDCHANVRFRLCPGNRCRSAPATAEWCYACRRQ</sequence>
<accession>A0A2C6LF01</accession>
<dbReference type="Proteomes" id="UP000221165">
    <property type="component" value="Unassembled WGS sequence"/>
</dbReference>
<reference evidence="1 2" key="1">
    <citation type="journal article" date="2017" name="Int. J. Parasitol.">
        <title>The genome of the protozoan parasite Cystoisospora suis and a reverse vaccinology approach to identify vaccine candidates.</title>
        <authorList>
            <person name="Palmieri N."/>
            <person name="Shrestha A."/>
            <person name="Ruttkowski B."/>
            <person name="Beck T."/>
            <person name="Vogl C."/>
            <person name="Tomley F."/>
            <person name="Blake D.P."/>
            <person name="Joachim A."/>
        </authorList>
    </citation>
    <scope>NUCLEOTIDE SEQUENCE [LARGE SCALE GENOMIC DNA]</scope>
    <source>
        <strain evidence="1 2">Wien I</strain>
    </source>
</reference>